<gene>
    <name evidence="12 15" type="primary">folD</name>
    <name evidence="15" type="ORF">DGI_0702</name>
</gene>
<dbReference type="GO" id="GO:0004477">
    <property type="term" value="F:methenyltetrahydrofolate cyclohydrolase activity"/>
    <property type="evidence" value="ECO:0007669"/>
    <property type="project" value="UniProtKB-UniRule"/>
</dbReference>
<dbReference type="EC" id="3.5.4.9" evidence="12"/>
<dbReference type="FunFam" id="3.40.50.720:FF:000094">
    <property type="entry name" value="Bifunctional protein FolD"/>
    <property type="match status" value="1"/>
</dbReference>
<evidence type="ECO:0000256" key="11">
    <source>
        <dbReference type="ARBA" id="ARBA00023268"/>
    </source>
</evidence>
<comment type="pathway">
    <text evidence="1 12">One-carbon metabolism; tetrahydrofolate interconversion.</text>
</comment>
<reference evidence="15 16" key="1">
    <citation type="journal article" date="2013" name="J. Bacteriol.">
        <title>Roles of HynAB and Ech, the only two hydrogenases found in the model sulfate reducer Desulfovibrio gigas.</title>
        <authorList>
            <person name="Morais-Silva F.O."/>
            <person name="Santos C.I."/>
            <person name="Rodrigues R."/>
            <person name="Pereira I.A."/>
            <person name="Rodrigues-Pousada C."/>
        </authorList>
    </citation>
    <scope>NUCLEOTIDE SEQUENCE [LARGE SCALE GENOMIC DNA]</scope>
    <source>
        <strain evidence="16">ATCC 19364 / DSM 1382 / NCIMB 9332 / VKM B-1759</strain>
    </source>
</reference>
<keyword evidence="9 12" id="KW-0368">Histidine biosynthesis</keyword>
<dbReference type="InterPro" id="IPR020867">
    <property type="entry name" value="THF_DH/CycHdrlase_CS"/>
</dbReference>
<dbReference type="PROSITE" id="PS00767">
    <property type="entry name" value="THF_DHG_CYH_2"/>
    <property type="match status" value="1"/>
</dbReference>
<keyword evidence="8 12" id="KW-0560">Oxidoreductase</keyword>
<dbReference type="CDD" id="cd01080">
    <property type="entry name" value="NAD_bind_m-THF_DH_Cyclohyd"/>
    <property type="match status" value="1"/>
</dbReference>
<dbReference type="InterPro" id="IPR036291">
    <property type="entry name" value="NAD(P)-bd_dom_sf"/>
</dbReference>
<keyword evidence="16" id="KW-1185">Reference proteome</keyword>
<dbReference type="eggNOG" id="COG0190">
    <property type="taxonomic scope" value="Bacteria"/>
</dbReference>
<evidence type="ECO:0000259" key="14">
    <source>
        <dbReference type="Pfam" id="PF02882"/>
    </source>
</evidence>
<evidence type="ECO:0000256" key="3">
    <source>
        <dbReference type="ARBA" id="ARBA00022563"/>
    </source>
</evidence>
<comment type="caution">
    <text evidence="12">Lacks conserved residue(s) required for the propagation of feature annotation.</text>
</comment>
<dbReference type="GO" id="GO:0004488">
    <property type="term" value="F:methylenetetrahydrofolate dehydrogenase (NADP+) activity"/>
    <property type="evidence" value="ECO:0007669"/>
    <property type="project" value="UniProtKB-UniRule"/>
</dbReference>
<keyword evidence="3 12" id="KW-0554">One-carbon metabolism</keyword>
<dbReference type="KEGG" id="dgg:DGI_0702"/>
<dbReference type="PRINTS" id="PR00085">
    <property type="entry name" value="THFDHDRGNASE"/>
</dbReference>
<evidence type="ECO:0000256" key="4">
    <source>
        <dbReference type="ARBA" id="ARBA00022605"/>
    </source>
</evidence>
<dbReference type="NCBIfam" id="NF010783">
    <property type="entry name" value="PRK14186.1"/>
    <property type="match status" value="1"/>
</dbReference>
<dbReference type="InterPro" id="IPR020630">
    <property type="entry name" value="THF_DH/CycHdrlase_cat_dom"/>
</dbReference>
<comment type="similarity">
    <text evidence="12">Belongs to the tetrahydrofolate dehydrogenase/cyclohydrolase family.</text>
</comment>
<dbReference type="PANTHER" id="PTHR48099">
    <property type="entry name" value="C-1-TETRAHYDROFOLATE SYNTHASE, CYTOPLASMIC-RELATED"/>
    <property type="match status" value="1"/>
</dbReference>
<keyword evidence="10 12" id="KW-0486">Methionine biosynthesis</keyword>
<keyword evidence="5 12" id="KW-0658">Purine biosynthesis</keyword>
<comment type="function">
    <text evidence="12">Catalyzes the oxidation of 5,10-methylenetetrahydrofolate to 5,10-methenyltetrahydrofolate and then the hydrolysis of 5,10-methenyltetrahydrofolate to 10-formyltetrahydrofolate.</text>
</comment>
<comment type="subunit">
    <text evidence="2 12">Homodimer.</text>
</comment>
<evidence type="ECO:0000313" key="15">
    <source>
        <dbReference type="EMBL" id="AGW12606.1"/>
    </source>
</evidence>
<evidence type="ECO:0000256" key="6">
    <source>
        <dbReference type="ARBA" id="ARBA00022801"/>
    </source>
</evidence>
<evidence type="ECO:0000313" key="16">
    <source>
        <dbReference type="Proteomes" id="UP000016587"/>
    </source>
</evidence>
<dbReference type="GO" id="GO:0000105">
    <property type="term" value="P:L-histidine biosynthetic process"/>
    <property type="evidence" value="ECO:0007669"/>
    <property type="project" value="UniProtKB-KW"/>
</dbReference>
<sequence>MLLIDGKATAQAIRTELKEEIRAIGAAASRPPQLTVILVGDDPASAVYVRNKERACAEVGIDSKTVRLSADTDAVTLDRLIADLNADAGVDGILLQLPLPRGLDSQACLACIAPDKDVDGFHPTNMGNLALGHAGFQPCTPAGVMELLRRYDLSPSGKHAVVVGRSNIVGRPLSLMLGQSGPFANATVTVCHSRTRDLPAVTRQADFLFAAIGRPRFITADMVREGAVVIDVGINRTETGLCGDCDFDGLKDKVAAMTPVPGGVGPMTIAMLLRNAVTAWKAHLGLGARADHARF</sequence>
<feature type="domain" description="Tetrahydrofolate dehydrogenase/cyclohydrolase NAD(P)-binding" evidence="14">
    <location>
        <begin position="138"/>
        <end position="283"/>
    </location>
</feature>
<dbReference type="Proteomes" id="UP000016587">
    <property type="component" value="Chromosome"/>
</dbReference>
<dbReference type="OrthoDB" id="9803580at2"/>
<evidence type="ECO:0000256" key="10">
    <source>
        <dbReference type="ARBA" id="ARBA00023167"/>
    </source>
</evidence>
<dbReference type="AlphaFoldDB" id="T2G915"/>
<dbReference type="STRING" id="1121448.DGI_0702"/>
<keyword evidence="11 12" id="KW-0511">Multifunctional enzyme</keyword>
<keyword evidence="7 12" id="KW-0521">NADP</keyword>
<dbReference type="GO" id="GO:0009086">
    <property type="term" value="P:methionine biosynthetic process"/>
    <property type="evidence" value="ECO:0007669"/>
    <property type="project" value="UniProtKB-KW"/>
</dbReference>
<comment type="catalytic activity">
    <reaction evidence="12">
        <text>(6R)-5,10-methylene-5,6,7,8-tetrahydrofolate + NADP(+) = (6R)-5,10-methenyltetrahydrofolate + NADPH</text>
        <dbReference type="Rhea" id="RHEA:22812"/>
        <dbReference type="ChEBI" id="CHEBI:15636"/>
        <dbReference type="ChEBI" id="CHEBI:57455"/>
        <dbReference type="ChEBI" id="CHEBI:57783"/>
        <dbReference type="ChEBI" id="CHEBI:58349"/>
        <dbReference type="EC" id="1.5.1.5"/>
    </reaction>
</comment>
<evidence type="ECO:0000259" key="13">
    <source>
        <dbReference type="Pfam" id="PF00763"/>
    </source>
</evidence>
<evidence type="ECO:0000256" key="5">
    <source>
        <dbReference type="ARBA" id="ARBA00022755"/>
    </source>
</evidence>
<dbReference type="PATRIC" id="fig|1121448.10.peg.709"/>
<dbReference type="FunFam" id="3.40.50.10860:FF:000005">
    <property type="entry name" value="C-1-tetrahydrofolate synthase, cytoplasmic, putative"/>
    <property type="match status" value="1"/>
</dbReference>
<dbReference type="Pfam" id="PF00763">
    <property type="entry name" value="THF_DHG_CYH"/>
    <property type="match status" value="1"/>
</dbReference>
<dbReference type="Gene3D" id="3.40.50.10860">
    <property type="entry name" value="Leucine Dehydrogenase, chain A, domain 1"/>
    <property type="match status" value="1"/>
</dbReference>
<evidence type="ECO:0000256" key="1">
    <source>
        <dbReference type="ARBA" id="ARBA00004777"/>
    </source>
</evidence>
<keyword evidence="4 12" id="KW-0028">Amino-acid biosynthesis</keyword>
<dbReference type="RefSeq" id="WP_021759273.1">
    <property type="nucleotide sequence ID" value="NC_022444.1"/>
</dbReference>
<dbReference type="PANTHER" id="PTHR48099:SF5">
    <property type="entry name" value="C-1-TETRAHYDROFOLATE SYNTHASE, CYTOPLASMIC"/>
    <property type="match status" value="1"/>
</dbReference>
<dbReference type="SUPFAM" id="SSF51735">
    <property type="entry name" value="NAD(P)-binding Rossmann-fold domains"/>
    <property type="match status" value="1"/>
</dbReference>
<comment type="catalytic activity">
    <reaction evidence="12">
        <text>(6R)-5,10-methenyltetrahydrofolate + H2O = (6R)-10-formyltetrahydrofolate + H(+)</text>
        <dbReference type="Rhea" id="RHEA:23700"/>
        <dbReference type="ChEBI" id="CHEBI:15377"/>
        <dbReference type="ChEBI" id="CHEBI:15378"/>
        <dbReference type="ChEBI" id="CHEBI:57455"/>
        <dbReference type="ChEBI" id="CHEBI:195366"/>
        <dbReference type="EC" id="3.5.4.9"/>
    </reaction>
</comment>
<dbReference type="UniPathway" id="UPA00193"/>
<dbReference type="InterPro" id="IPR000672">
    <property type="entry name" value="THF_DH/CycHdrlase"/>
</dbReference>
<dbReference type="HOGENOM" id="CLU_034045_2_1_7"/>
<feature type="binding site" evidence="12">
    <location>
        <position position="234"/>
    </location>
    <ligand>
        <name>NADP(+)</name>
        <dbReference type="ChEBI" id="CHEBI:58349"/>
    </ligand>
</feature>
<dbReference type="EC" id="1.5.1.5" evidence="12"/>
<evidence type="ECO:0000256" key="7">
    <source>
        <dbReference type="ARBA" id="ARBA00022857"/>
    </source>
</evidence>
<dbReference type="InterPro" id="IPR046346">
    <property type="entry name" value="Aminoacid_DH-like_N_sf"/>
</dbReference>
<feature type="binding site" evidence="12">
    <location>
        <begin position="164"/>
        <end position="166"/>
    </location>
    <ligand>
        <name>NADP(+)</name>
        <dbReference type="ChEBI" id="CHEBI:58349"/>
    </ligand>
</feature>
<dbReference type="InterPro" id="IPR020631">
    <property type="entry name" value="THF_DH/CycHdrlase_NAD-bd_dom"/>
</dbReference>
<dbReference type="GO" id="GO:0005829">
    <property type="term" value="C:cytosol"/>
    <property type="evidence" value="ECO:0007669"/>
    <property type="project" value="TreeGrafter"/>
</dbReference>
<dbReference type="HAMAP" id="MF_01576">
    <property type="entry name" value="THF_DHG_CYH"/>
    <property type="match status" value="1"/>
</dbReference>
<feature type="domain" description="Tetrahydrofolate dehydrogenase/cyclohydrolase catalytic" evidence="13">
    <location>
        <begin position="4"/>
        <end position="119"/>
    </location>
</feature>
<evidence type="ECO:0000256" key="2">
    <source>
        <dbReference type="ARBA" id="ARBA00011738"/>
    </source>
</evidence>
<dbReference type="SUPFAM" id="SSF53223">
    <property type="entry name" value="Aminoacid dehydrogenase-like, N-terminal domain"/>
    <property type="match status" value="1"/>
</dbReference>
<organism evidence="15 16">
    <name type="scientific">Megalodesulfovibrio gigas (strain ATCC 19364 / DSM 1382 / NCIMB 9332 / VKM B-1759)</name>
    <name type="common">Desulfovibrio gigas</name>
    <dbReference type="NCBI Taxonomy" id="1121448"/>
    <lineage>
        <taxon>Bacteria</taxon>
        <taxon>Pseudomonadati</taxon>
        <taxon>Thermodesulfobacteriota</taxon>
        <taxon>Desulfovibrionia</taxon>
        <taxon>Desulfovibrionales</taxon>
        <taxon>Desulfovibrionaceae</taxon>
        <taxon>Megalodesulfovibrio</taxon>
    </lineage>
</organism>
<protein>
    <recommendedName>
        <fullName evidence="12">Bifunctional protein FolD</fullName>
    </recommendedName>
    <domain>
        <recommendedName>
            <fullName evidence="12">Methylenetetrahydrofolate dehydrogenase</fullName>
            <ecNumber evidence="12">1.5.1.5</ecNumber>
        </recommendedName>
    </domain>
    <domain>
        <recommendedName>
            <fullName evidence="12">Methenyltetrahydrofolate cyclohydrolase</fullName>
            <ecNumber evidence="12">3.5.4.9</ecNumber>
        </recommendedName>
    </domain>
</protein>
<dbReference type="Gene3D" id="3.40.50.720">
    <property type="entry name" value="NAD(P)-binding Rossmann-like Domain"/>
    <property type="match status" value="1"/>
</dbReference>
<dbReference type="GO" id="GO:0006164">
    <property type="term" value="P:purine nucleotide biosynthetic process"/>
    <property type="evidence" value="ECO:0007669"/>
    <property type="project" value="UniProtKB-KW"/>
</dbReference>
<accession>T2G915</accession>
<dbReference type="Pfam" id="PF02882">
    <property type="entry name" value="THF_DHG_CYH_C"/>
    <property type="match status" value="1"/>
</dbReference>
<keyword evidence="6 12" id="KW-0378">Hydrolase</keyword>
<name>T2G915_MEGG1</name>
<evidence type="ECO:0000256" key="9">
    <source>
        <dbReference type="ARBA" id="ARBA00023102"/>
    </source>
</evidence>
<evidence type="ECO:0000256" key="8">
    <source>
        <dbReference type="ARBA" id="ARBA00023002"/>
    </source>
</evidence>
<dbReference type="GO" id="GO:0035999">
    <property type="term" value="P:tetrahydrofolate interconversion"/>
    <property type="evidence" value="ECO:0007669"/>
    <property type="project" value="UniProtKB-UniRule"/>
</dbReference>
<dbReference type="NCBIfam" id="NF010781">
    <property type="entry name" value="PRK14184.1"/>
    <property type="match status" value="1"/>
</dbReference>
<reference evidence="16" key="2">
    <citation type="submission" date="2013-07" db="EMBL/GenBank/DDBJ databases">
        <authorList>
            <person name="Morais-Silva F.O."/>
            <person name="Rezende A.M."/>
            <person name="Pimentel C."/>
            <person name="Resende D.M."/>
            <person name="Santos C.I."/>
            <person name="Clemente C."/>
            <person name="de Oliveira L.M."/>
            <person name="da Silva S.M."/>
            <person name="Costa D.A."/>
            <person name="Varela-Raposo A."/>
            <person name="Horacio E.C.A."/>
            <person name="Matos M."/>
            <person name="Flores O."/>
            <person name="Ruiz J.C."/>
            <person name="Rodrigues-Pousada C."/>
        </authorList>
    </citation>
    <scope>NUCLEOTIDE SEQUENCE [LARGE SCALE GENOMIC DNA]</scope>
    <source>
        <strain evidence="16">ATCC 19364 / DSM 1382 / NCIMB 9332 / VKM B-1759</strain>
    </source>
</reference>
<dbReference type="EMBL" id="CP006585">
    <property type="protein sequence ID" value="AGW12606.1"/>
    <property type="molecule type" value="Genomic_DNA"/>
</dbReference>
<evidence type="ECO:0000256" key="12">
    <source>
        <dbReference type="HAMAP-Rule" id="MF_01576"/>
    </source>
</evidence>
<proteinExistence type="inferred from homology"/>